<evidence type="ECO:0000259" key="1">
    <source>
        <dbReference type="PROSITE" id="PS50090"/>
    </source>
</evidence>
<dbReference type="Gene3D" id="1.10.10.60">
    <property type="entry name" value="Homeodomain-like"/>
    <property type="match status" value="1"/>
</dbReference>
<dbReference type="PANTHER" id="PTHR32345:SF3">
    <property type="entry name" value="MYB-RELATED TRANSCRIPTION FACTOR, PARTNER OF PROFILIN"/>
    <property type="match status" value="1"/>
</dbReference>
<dbReference type="InterPro" id="IPR001005">
    <property type="entry name" value="SANT/Myb"/>
</dbReference>
<evidence type="ECO:0000313" key="3">
    <source>
        <dbReference type="Proteomes" id="UP001176940"/>
    </source>
</evidence>
<dbReference type="Pfam" id="PF13873">
    <property type="entry name" value="Myb_DNA-bind_5"/>
    <property type="match status" value="1"/>
</dbReference>
<dbReference type="InterPro" id="IPR052870">
    <property type="entry name" value="Myb-related_repressor"/>
</dbReference>
<dbReference type="PANTHER" id="PTHR32345">
    <property type="entry name" value="MYB-RELATED TRANSCRIPTION FACTOR, PARTNER OF PROFILIN"/>
    <property type="match status" value="1"/>
</dbReference>
<dbReference type="InterPro" id="IPR028002">
    <property type="entry name" value="Myb_DNA-bind_5"/>
</dbReference>
<dbReference type="EMBL" id="CAUEEQ010004351">
    <property type="protein sequence ID" value="CAJ0927179.1"/>
    <property type="molecule type" value="Genomic_DNA"/>
</dbReference>
<reference evidence="2" key="1">
    <citation type="submission" date="2023-07" db="EMBL/GenBank/DDBJ databases">
        <authorList>
            <person name="Stuckert A."/>
        </authorList>
    </citation>
    <scope>NUCLEOTIDE SEQUENCE</scope>
</reference>
<proteinExistence type="predicted"/>
<dbReference type="PROSITE" id="PS50090">
    <property type="entry name" value="MYB_LIKE"/>
    <property type="match status" value="1"/>
</dbReference>
<comment type="caution">
    <text evidence="2">The sequence shown here is derived from an EMBL/GenBank/DDBJ whole genome shotgun (WGS) entry which is preliminary data.</text>
</comment>
<sequence>MLHCRSLYNLYWVKRLMKITDFFQSSKPFSNKGKESPVCTTAINNAEQQEESMALPGISGTITIQTPRKKRERFSDAENQKLVDTILAHIEKLFGPKPVNVSGRAAIWDEVVKEVNKIGGMRRTVQECKKRWHDYRRKIKQVIDNLKEQLWMGGPTVPLSDVFTERQLRVAQFFKLDASDAPRNETHHESSSDIGKYIITSSLMAKDKLLKALGCPRLR</sequence>
<keyword evidence="3" id="KW-1185">Reference proteome</keyword>
<protein>
    <recommendedName>
        <fullName evidence="1">Myb-like domain-containing protein</fullName>
    </recommendedName>
</protein>
<dbReference type="Proteomes" id="UP001176940">
    <property type="component" value="Unassembled WGS sequence"/>
</dbReference>
<gene>
    <name evidence="2" type="ORF">RIMI_LOCUS2984497</name>
</gene>
<organism evidence="2 3">
    <name type="scientific">Ranitomeya imitator</name>
    <name type="common">mimic poison frog</name>
    <dbReference type="NCBI Taxonomy" id="111125"/>
    <lineage>
        <taxon>Eukaryota</taxon>
        <taxon>Metazoa</taxon>
        <taxon>Chordata</taxon>
        <taxon>Craniata</taxon>
        <taxon>Vertebrata</taxon>
        <taxon>Euteleostomi</taxon>
        <taxon>Amphibia</taxon>
        <taxon>Batrachia</taxon>
        <taxon>Anura</taxon>
        <taxon>Neobatrachia</taxon>
        <taxon>Hyloidea</taxon>
        <taxon>Dendrobatidae</taxon>
        <taxon>Dendrobatinae</taxon>
        <taxon>Ranitomeya</taxon>
    </lineage>
</organism>
<name>A0ABN9L070_9NEOB</name>
<feature type="domain" description="Myb-like" evidence="1">
    <location>
        <begin position="66"/>
        <end position="136"/>
    </location>
</feature>
<accession>A0ABN9L070</accession>
<evidence type="ECO:0000313" key="2">
    <source>
        <dbReference type="EMBL" id="CAJ0927179.1"/>
    </source>
</evidence>